<dbReference type="Gene3D" id="2.60.120.1440">
    <property type="match status" value="1"/>
</dbReference>
<dbReference type="PIRSF" id="PIRSF018266">
    <property type="entry name" value="FecR"/>
    <property type="match status" value="1"/>
</dbReference>
<dbReference type="AlphaFoldDB" id="A0A238YZI7"/>
<dbReference type="Proteomes" id="UP000198305">
    <property type="component" value="Unassembled WGS sequence"/>
</dbReference>
<sequence>MSDQQSHPGAAMRAASEWYARLASGENTEHEQRAWLAWLEADPEHRHAWQKLEQVTQQFGKVPREVGMATLQLPPSTDRRYVIKHLTLLLSVGALGTYAYREQPWREMLADYSTRVGEHHQLALADGSQLHMNTDTAVNIRYTDTERRIELIRGEIFIETAQEANMPYRPLRVETRHGTATAMGTKFTVRYQPQRSKVSVFEGTVAVLPRQGAEALYVQAGESVEFTSSQLSAKGKAQTSDAAWTNGMIVAYAMRLQDFVEELSRYKSGMLRCDPAVAELRISGSFPTGDMESVLHTLENILPIKVQRFTRFWVTLTPA</sequence>
<protein>
    <submittedName>
        <fullName evidence="3">FecR family protein</fullName>
    </submittedName>
</protein>
<dbReference type="OrthoDB" id="8534726at2"/>
<dbReference type="EMBL" id="FZOA01000003">
    <property type="protein sequence ID" value="SNR76053.1"/>
    <property type="molecule type" value="Genomic_DNA"/>
</dbReference>
<evidence type="ECO:0000259" key="2">
    <source>
        <dbReference type="Pfam" id="PF16220"/>
    </source>
</evidence>
<dbReference type="InterPro" id="IPR032623">
    <property type="entry name" value="FecR_N"/>
</dbReference>
<feature type="domain" description="FecR protein" evidence="1">
    <location>
        <begin position="111"/>
        <end position="205"/>
    </location>
</feature>
<dbReference type="PANTHER" id="PTHR30273:SF2">
    <property type="entry name" value="PROTEIN FECR"/>
    <property type="match status" value="1"/>
</dbReference>
<dbReference type="Pfam" id="PF16220">
    <property type="entry name" value="DUF4880"/>
    <property type="match status" value="1"/>
</dbReference>
<dbReference type="Pfam" id="PF04773">
    <property type="entry name" value="FecR"/>
    <property type="match status" value="1"/>
</dbReference>
<dbReference type="InterPro" id="IPR006860">
    <property type="entry name" value="FecR"/>
</dbReference>
<dbReference type="RefSeq" id="WP_089375054.1">
    <property type="nucleotide sequence ID" value="NZ_FZOA01000003.1"/>
</dbReference>
<feature type="domain" description="FecR N-terminal" evidence="2">
    <location>
        <begin position="13"/>
        <end position="55"/>
    </location>
</feature>
<evidence type="ECO:0000259" key="1">
    <source>
        <dbReference type="Pfam" id="PF04773"/>
    </source>
</evidence>
<dbReference type="PANTHER" id="PTHR30273">
    <property type="entry name" value="PERIPLASMIC SIGNAL SENSOR AND SIGMA FACTOR ACTIVATOR FECR-RELATED"/>
    <property type="match status" value="1"/>
</dbReference>
<reference evidence="4" key="1">
    <citation type="submission" date="2017-06" db="EMBL/GenBank/DDBJ databases">
        <authorList>
            <person name="Varghese N."/>
            <person name="Submissions S."/>
        </authorList>
    </citation>
    <scope>NUCLEOTIDE SEQUENCE [LARGE SCALE GENOMIC DNA]</scope>
    <source>
        <strain evidence="4">Ca-68</strain>
    </source>
</reference>
<proteinExistence type="predicted"/>
<evidence type="ECO:0000313" key="4">
    <source>
        <dbReference type="Proteomes" id="UP000198305"/>
    </source>
</evidence>
<keyword evidence="4" id="KW-1185">Reference proteome</keyword>
<dbReference type="InterPro" id="IPR012373">
    <property type="entry name" value="Ferrdict_sens_TM"/>
</dbReference>
<dbReference type="GO" id="GO:0016989">
    <property type="term" value="F:sigma factor antagonist activity"/>
    <property type="evidence" value="ECO:0007669"/>
    <property type="project" value="TreeGrafter"/>
</dbReference>
<accession>A0A238YZI7</accession>
<name>A0A238YZI7_9PROT</name>
<gene>
    <name evidence="3" type="ORF">SAMN05192560_0935</name>
</gene>
<evidence type="ECO:0000313" key="3">
    <source>
        <dbReference type="EMBL" id="SNR76053.1"/>
    </source>
</evidence>
<organism evidence="3 4">
    <name type="scientific">Methylobacillus rhizosphaerae</name>
    <dbReference type="NCBI Taxonomy" id="551994"/>
    <lineage>
        <taxon>Bacteria</taxon>
        <taxon>Pseudomonadati</taxon>
        <taxon>Pseudomonadota</taxon>
        <taxon>Betaproteobacteria</taxon>
        <taxon>Nitrosomonadales</taxon>
        <taxon>Methylophilaceae</taxon>
        <taxon>Methylobacillus</taxon>
    </lineage>
</organism>